<organism evidence="1 2">
    <name type="scientific">Coniosporium uncinatum</name>
    <dbReference type="NCBI Taxonomy" id="93489"/>
    <lineage>
        <taxon>Eukaryota</taxon>
        <taxon>Fungi</taxon>
        <taxon>Dikarya</taxon>
        <taxon>Ascomycota</taxon>
        <taxon>Pezizomycotina</taxon>
        <taxon>Dothideomycetes</taxon>
        <taxon>Dothideomycetes incertae sedis</taxon>
        <taxon>Coniosporium</taxon>
    </lineage>
</organism>
<keyword evidence="2" id="KW-1185">Reference proteome</keyword>
<evidence type="ECO:0000313" key="1">
    <source>
        <dbReference type="EMBL" id="KAK3064738.1"/>
    </source>
</evidence>
<comment type="caution">
    <text evidence="1">The sequence shown here is derived from an EMBL/GenBank/DDBJ whole genome shotgun (WGS) entry which is preliminary data.</text>
</comment>
<dbReference type="EMBL" id="JAWDJW010006437">
    <property type="protein sequence ID" value="KAK3064738.1"/>
    <property type="molecule type" value="Genomic_DNA"/>
</dbReference>
<sequence>MTAKLMSAERAPMGNGVRDSIRSLILDLSTFADQRPDTCGTSRWPTTATMQKIWLKQALPTLMNGRHAIAVLGSWTTVADFKDQVGYWTGSSESVQVQKDMWSRLFAWDSRKQE</sequence>
<evidence type="ECO:0000313" key="2">
    <source>
        <dbReference type="Proteomes" id="UP001186974"/>
    </source>
</evidence>
<name>A0ACC3DBG0_9PEZI</name>
<reference evidence="1" key="1">
    <citation type="submission" date="2024-09" db="EMBL/GenBank/DDBJ databases">
        <title>Black Yeasts Isolated from many extreme environments.</title>
        <authorList>
            <person name="Coleine C."/>
            <person name="Stajich J.E."/>
            <person name="Selbmann L."/>
        </authorList>
    </citation>
    <scope>NUCLEOTIDE SEQUENCE</scope>
    <source>
        <strain evidence="1">CCFEE 5737</strain>
    </source>
</reference>
<gene>
    <name evidence="1" type="ORF">LTS18_004434</name>
</gene>
<proteinExistence type="predicted"/>
<accession>A0ACC3DBG0</accession>
<protein>
    <submittedName>
        <fullName evidence="1">Uncharacterized protein</fullName>
    </submittedName>
</protein>
<dbReference type="Proteomes" id="UP001186974">
    <property type="component" value="Unassembled WGS sequence"/>
</dbReference>